<keyword evidence="3 6" id="KW-0812">Transmembrane</keyword>
<evidence type="ECO:0000256" key="5">
    <source>
        <dbReference type="ARBA" id="ARBA00023136"/>
    </source>
</evidence>
<dbReference type="Proteomes" id="UP000321051">
    <property type="component" value="Unassembled WGS sequence"/>
</dbReference>
<feature type="transmembrane region" description="Helical" evidence="6">
    <location>
        <begin position="20"/>
        <end position="40"/>
    </location>
</feature>
<evidence type="ECO:0000256" key="1">
    <source>
        <dbReference type="ARBA" id="ARBA00004651"/>
    </source>
</evidence>
<accession>A0A510Y313</accession>
<feature type="transmembrane region" description="Helical" evidence="6">
    <location>
        <begin position="117"/>
        <end position="134"/>
    </location>
</feature>
<keyword evidence="4 6" id="KW-1133">Transmembrane helix</keyword>
<feature type="transmembrane region" description="Helical" evidence="6">
    <location>
        <begin position="46"/>
        <end position="69"/>
    </location>
</feature>
<feature type="transmembrane region" description="Helical" evidence="6">
    <location>
        <begin position="389"/>
        <end position="408"/>
    </location>
</feature>
<keyword evidence="5 6" id="KW-0472">Membrane</keyword>
<comment type="caution">
    <text evidence="7">The sequence shown here is derived from an EMBL/GenBank/DDBJ whole genome shotgun (WGS) entry which is preliminary data.</text>
</comment>
<feature type="transmembrane region" description="Helical" evidence="6">
    <location>
        <begin position="222"/>
        <end position="245"/>
    </location>
</feature>
<evidence type="ECO:0000256" key="6">
    <source>
        <dbReference type="SAM" id="Phobius"/>
    </source>
</evidence>
<name>A0A510Y313_MARHA</name>
<dbReference type="AlphaFoldDB" id="A0A510Y313"/>
<comment type="subcellular location">
    <subcellularLocation>
        <location evidence="1">Cell membrane</location>
        <topology evidence="1">Multi-pass membrane protein</topology>
    </subcellularLocation>
</comment>
<evidence type="ECO:0000313" key="8">
    <source>
        <dbReference type="Proteomes" id="UP000321051"/>
    </source>
</evidence>
<dbReference type="RefSeq" id="WP_094907628.1">
    <property type="nucleotide sequence ID" value="NZ_BJUN01000002.1"/>
</dbReference>
<feature type="transmembrane region" description="Helical" evidence="6">
    <location>
        <begin position="90"/>
        <end position="111"/>
    </location>
</feature>
<feature type="transmembrane region" description="Helical" evidence="6">
    <location>
        <begin position="331"/>
        <end position="351"/>
    </location>
</feature>
<protein>
    <recommendedName>
        <fullName evidence="9">Capsular polysaccharide biosynthesis protein</fullName>
    </recommendedName>
</protein>
<dbReference type="EMBL" id="BJUN01000002">
    <property type="protein sequence ID" value="GEK57716.1"/>
    <property type="molecule type" value="Genomic_DNA"/>
</dbReference>
<evidence type="ECO:0000313" key="7">
    <source>
        <dbReference type="EMBL" id="GEK57716.1"/>
    </source>
</evidence>
<dbReference type="PANTHER" id="PTHR30250">
    <property type="entry name" value="PST FAMILY PREDICTED COLANIC ACID TRANSPORTER"/>
    <property type="match status" value="1"/>
</dbReference>
<dbReference type="InterPro" id="IPR050833">
    <property type="entry name" value="Poly_Biosynth_Transport"/>
</dbReference>
<gene>
    <name evidence="7" type="ORF">MHA01_06210</name>
</gene>
<dbReference type="GO" id="GO:0005886">
    <property type="term" value="C:plasma membrane"/>
    <property type="evidence" value="ECO:0007669"/>
    <property type="project" value="UniProtKB-SubCell"/>
</dbReference>
<dbReference type="PANTHER" id="PTHR30250:SF11">
    <property type="entry name" value="O-ANTIGEN TRANSPORTER-RELATED"/>
    <property type="match status" value="1"/>
</dbReference>
<feature type="transmembrane region" description="Helical" evidence="6">
    <location>
        <begin position="155"/>
        <end position="171"/>
    </location>
</feature>
<proteinExistence type="predicted"/>
<evidence type="ECO:0000256" key="4">
    <source>
        <dbReference type="ARBA" id="ARBA00022989"/>
    </source>
</evidence>
<evidence type="ECO:0000256" key="3">
    <source>
        <dbReference type="ARBA" id="ARBA00022692"/>
    </source>
</evidence>
<evidence type="ECO:0008006" key="9">
    <source>
        <dbReference type="Google" id="ProtNLM"/>
    </source>
</evidence>
<evidence type="ECO:0000256" key="2">
    <source>
        <dbReference type="ARBA" id="ARBA00022475"/>
    </source>
</evidence>
<keyword evidence="8" id="KW-1185">Reference proteome</keyword>
<reference evidence="7 8" key="1">
    <citation type="submission" date="2019-07" db="EMBL/GenBank/DDBJ databases">
        <title>Whole genome shotgun sequence of Marinococcus halophilus NBRC 102359.</title>
        <authorList>
            <person name="Hosoyama A."/>
            <person name="Uohara A."/>
            <person name="Ohji S."/>
            <person name="Ichikawa N."/>
        </authorList>
    </citation>
    <scope>NUCLEOTIDE SEQUENCE [LARGE SCALE GENOMIC DNA]</scope>
    <source>
        <strain evidence="7 8">NBRC 102359</strain>
    </source>
</reference>
<feature type="transmembrane region" description="Helical" evidence="6">
    <location>
        <begin position="293"/>
        <end position="319"/>
    </location>
</feature>
<keyword evidence="2" id="KW-1003">Cell membrane</keyword>
<sequence>MKLLKKVLAGNISGKAFYTVLDQAALSGVNFTIGLAFVYFSSPENYGFYTMFMGVFFLFLSVQNALINTPMIVLSPKLEDGEAVLLRRSLFAVLLLFLVMVFLSMMIITFFSGVTGIDRASLWVLPLAVCLLLLREYFRTEEYAQLLPQKALKRDSIYAVAALLAIGAAVYTDIVYVSLMFLITGAASLLVSVRKMHQFTVHLPPKHVIRQKFSDTWKLSQWSLFGATSSWLQGNAYLLLLFLMLGVTEVAYIAAAKLLMTPIVLIITSWSNVMRPLLSKAMVREQPGRAETLMYQGMAASVAILLVYTLVLMAALAVVPSGAFPEAYQGIQEYVLLWMLVFLFQLVRVNYSNYFQSALFFKMLAKSGMAVAVITVGMTAVTVQVFGEAGALIGLMLSELLFSIILLLKMKADIPVVEKREE</sequence>
<feature type="transmembrane region" description="Helical" evidence="6">
    <location>
        <begin position="363"/>
        <end position="383"/>
    </location>
</feature>
<organism evidence="7 8">
    <name type="scientific">Marinococcus halophilus</name>
    <dbReference type="NCBI Taxonomy" id="1371"/>
    <lineage>
        <taxon>Bacteria</taxon>
        <taxon>Bacillati</taxon>
        <taxon>Bacillota</taxon>
        <taxon>Bacilli</taxon>
        <taxon>Bacillales</taxon>
        <taxon>Bacillaceae</taxon>
        <taxon>Marinococcus</taxon>
    </lineage>
</organism>